<dbReference type="EMBL" id="JARAKH010000024">
    <property type="protein sequence ID" value="KAK8391187.1"/>
    <property type="molecule type" value="Genomic_DNA"/>
</dbReference>
<name>A0AAW0TYE0_SCYPA</name>
<dbReference type="PRINTS" id="PR01848">
    <property type="entry name" value="U2AUXFACTOR"/>
</dbReference>
<feature type="compositionally biased region" description="Basic and acidic residues" evidence="8">
    <location>
        <begin position="443"/>
        <end position="456"/>
    </location>
</feature>
<dbReference type="PANTHER" id="PTHR12620">
    <property type="entry name" value="U2 SNRNP AUXILIARY FACTOR, SMALL SUBUNIT"/>
    <property type="match status" value="1"/>
</dbReference>
<keyword evidence="4 7" id="KW-0862">Zinc</keyword>
<dbReference type="PROSITE" id="PS50103">
    <property type="entry name" value="ZF_C3H1"/>
    <property type="match status" value="2"/>
</dbReference>
<evidence type="ECO:0000256" key="5">
    <source>
        <dbReference type="ARBA" id="ARBA00022884"/>
    </source>
</evidence>
<accession>A0AAW0TYE0</accession>
<keyword evidence="12" id="KW-1185">Reference proteome</keyword>
<evidence type="ECO:0000313" key="12">
    <source>
        <dbReference type="Proteomes" id="UP001487740"/>
    </source>
</evidence>
<dbReference type="Pfam" id="PF00642">
    <property type="entry name" value="zf-CCCH"/>
    <property type="match status" value="1"/>
</dbReference>
<dbReference type="CDD" id="cd12540">
    <property type="entry name" value="RRM_U2AFBPL"/>
    <property type="match status" value="1"/>
</dbReference>
<dbReference type="PROSITE" id="PS50102">
    <property type="entry name" value="RRM"/>
    <property type="match status" value="1"/>
</dbReference>
<feature type="compositionally biased region" description="Basic and acidic residues" evidence="8">
    <location>
        <begin position="180"/>
        <end position="189"/>
    </location>
</feature>
<feature type="zinc finger region" description="C3H1-type" evidence="7">
    <location>
        <begin position="186"/>
        <end position="214"/>
    </location>
</feature>
<dbReference type="SMART" id="SM00361">
    <property type="entry name" value="RRM_1"/>
    <property type="match status" value="1"/>
</dbReference>
<dbReference type="Gene3D" id="3.30.70.330">
    <property type="match status" value="1"/>
</dbReference>
<dbReference type="InterPro" id="IPR000504">
    <property type="entry name" value="RRM_dom"/>
</dbReference>
<proteinExistence type="predicted"/>
<feature type="compositionally biased region" description="Polar residues" evidence="8">
    <location>
        <begin position="432"/>
        <end position="441"/>
    </location>
</feature>
<dbReference type="InterPro" id="IPR000571">
    <property type="entry name" value="Znf_CCCH"/>
</dbReference>
<dbReference type="InterPro" id="IPR035979">
    <property type="entry name" value="RBD_domain_sf"/>
</dbReference>
<dbReference type="GO" id="GO:0003723">
    <property type="term" value="F:RNA binding"/>
    <property type="evidence" value="ECO:0007669"/>
    <property type="project" value="UniProtKB-UniRule"/>
</dbReference>
<dbReference type="InterPro" id="IPR009145">
    <property type="entry name" value="U2AF_small"/>
</dbReference>
<dbReference type="GO" id="GO:0000398">
    <property type="term" value="P:mRNA splicing, via spliceosome"/>
    <property type="evidence" value="ECO:0007669"/>
    <property type="project" value="InterPro"/>
</dbReference>
<sequence>MLKKKKVCGQNSWLLHYTTMFIELTKRVSHKVWRQIVKRERRRRIRQKAAQELHLKHQQEQAALMQDPTYREELERLWFMEEEAQRLEEEEAQRRKEEWQLRDAALHSKFLNEKRKREFQEEQKKKQEELIRKEWEEKQKMEEEDKKKKEQEALLKAATDSLAKQGEQPTHNPEPPVGYNRRDLTPPRREPCPFFNKTGTCRFGVQCSRDHVYPERSNTILLPNMYTYFGMEHLAMEEKDSDIALEYSESEIYQHFRDFFEDVLPEFQRCGKVLQFKVCSNASPHLRGNVYVQFLSEEDAGRACALFNGRWYAGRQLTCYLVTIEKWKSALCGLYWRKQCPKGGHCNFLHAYRNPGNAFWQADKDMQPLASSSKTTYNRTPSSRSSRSRHGRSSEAFCERRQSFHNHEDDGHERAASPTSEDVIHRLRTEGRSASQRSWQLSDRSESCERSSRSERSSNGADRINRSHRRLWKLKWELASIKG</sequence>
<evidence type="ECO:0000256" key="6">
    <source>
        <dbReference type="PROSITE-ProRule" id="PRU00176"/>
    </source>
</evidence>
<organism evidence="11 12">
    <name type="scientific">Scylla paramamosain</name>
    <name type="common">Mud crab</name>
    <dbReference type="NCBI Taxonomy" id="85552"/>
    <lineage>
        <taxon>Eukaryota</taxon>
        <taxon>Metazoa</taxon>
        <taxon>Ecdysozoa</taxon>
        <taxon>Arthropoda</taxon>
        <taxon>Crustacea</taxon>
        <taxon>Multicrustacea</taxon>
        <taxon>Malacostraca</taxon>
        <taxon>Eumalacostraca</taxon>
        <taxon>Eucarida</taxon>
        <taxon>Decapoda</taxon>
        <taxon>Pleocyemata</taxon>
        <taxon>Brachyura</taxon>
        <taxon>Eubrachyura</taxon>
        <taxon>Portunoidea</taxon>
        <taxon>Portunidae</taxon>
        <taxon>Portuninae</taxon>
        <taxon>Scylla</taxon>
    </lineage>
</organism>
<comment type="caution">
    <text evidence="11">The sequence shown here is derived from an EMBL/GenBank/DDBJ whole genome shotgun (WGS) entry which is preliminary data.</text>
</comment>
<reference evidence="11 12" key="1">
    <citation type="submission" date="2023-03" db="EMBL/GenBank/DDBJ databases">
        <title>High-quality genome of Scylla paramamosain provides insights in environmental adaptation.</title>
        <authorList>
            <person name="Zhang L."/>
        </authorList>
    </citation>
    <scope>NUCLEOTIDE SEQUENCE [LARGE SCALE GENOMIC DNA]</scope>
    <source>
        <strain evidence="11">LZ_2023a</strain>
        <tissue evidence="11">Muscle</tissue>
    </source>
</reference>
<evidence type="ECO:0000256" key="7">
    <source>
        <dbReference type="PROSITE-ProRule" id="PRU00723"/>
    </source>
</evidence>
<evidence type="ECO:0000256" key="4">
    <source>
        <dbReference type="ARBA" id="ARBA00022833"/>
    </source>
</evidence>
<feature type="region of interest" description="Disordered" evidence="8">
    <location>
        <begin position="430"/>
        <end position="462"/>
    </location>
</feature>
<dbReference type="SUPFAM" id="SSF54928">
    <property type="entry name" value="RNA-binding domain, RBD"/>
    <property type="match status" value="1"/>
</dbReference>
<feature type="domain" description="C3H1-type" evidence="10">
    <location>
        <begin position="326"/>
        <end position="353"/>
    </location>
</feature>
<feature type="zinc finger region" description="C3H1-type" evidence="7">
    <location>
        <begin position="326"/>
        <end position="353"/>
    </location>
</feature>
<evidence type="ECO:0000259" key="9">
    <source>
        <dbReference type="PROSITE" id="PS50102"/>
    </source>
</evidence>
<dbReference type="SMART" id="SM00356">
    <property type="entry name" value="ZnF_C3H1"/>
    <property type="match status" value="2"/>
</dbReference>
<gene>
    <name evidence="11" type="ORF">O3P69_017090</name>
</gene>
<dbReference type="InterPro" id="IPR012677">
    <property type="entry name" value="Nucleotide-bd_a/b_plait_sf"/>
</dbReference>
<feature type="compositionally biased region" description="Polar residues" evidence="8">
    <location>
        <begin position="371"/>
        <end position="381"/>
    </location>
</feature>
<dbReference type="Pfam" id="PF00076">
    <property type="entry name" value="RRM_1"/>
    <property type="match status" value="1"/>
</dbReference>
<keyword evidence="5 6" id="KW-0694">RNA-binding</keyword>
<keyword evidence="2" id="KW-0677">Repeat</keyword>
<evidence type="ECO:0000259" key="10">
    <source>
        <dbReference type="PROSITE" id="PS50103"/>
    </source>
</evidence>
<feature type="region of interest" description="Disordered" evidence="8">
    <location>
        <begin position="371"/>
        <end position="394"/>
    </location>
</feature>
<feature type="domain" description="C3H1-type" evidence="10">
    <location>
        <begin position="186"/>
        <end position="214"/>
    </location>
</feature>
<evidence type="ECO:0000256" key="8">
    <source>
        <dbReference type="SAM" id="MobiDB-lite"/>
    </source>
</evidence>
<evidence type="ECO:0000256" key="1">
    <source>
        <dbReference type="ARBA" id="ARBA00022723"/>
    </source>
</evidence>
<dbReference type="InterPro" id="IPR003954">
    <property type="entry name" value="RRM_euk-type"/>
</dbReference>
<dbReference type="SUPFAM" id="SSF90229">
    <property type="entry name" value="CCCH zinc finger"/>
    <property type="match status" value="1"/>
</dbReference>
<dbReference type="Proteomes" id="UP001487740">
    <property type="component" value="Unassembled WGS sequence"/>
</dbReference>
<evidence type="ECO:0000256" key="3">
    <source>
        <dbReference type="ARBA" id="ARBA00022771"/>
    </source>
</evidence>
<evidence type="ECO:0000256" key="2">
    <source>
        <dbReference type="ARBA" id="ARBA00022737"/>
    </source>
</evidence>
<dbReference type="GO" id="GO:0008270">
    <property type="term" value="F:zinc ion binding"/>
    <property type="evidence" value="ECO:0007669"/>
    <property type="project" value="UniProtKB-KW"/>
</dbReference>
<feature type="region of interest" description="Disordered" evidence="8">
    <location>
        <begin position="160"/>
        <end position="189"/>
    </location>
</feature>
<keyword evidence="3 7" id="KW-0863">Zinc-finger</keyword>
<dbReference type="InterPro" id="IPR036855">
    <property type="entry name" value="Znf_CCCH_sf"/>
</dbReference>
<feature type="domain" description="RRM" evidence="9">
    <location>
        <begin position="218"/>
        <end position="317"/>
    </location>
</feature>
<keyword evidence="1 7" id="KW-0479">Metal-binding</keyword>
<evidence type="ECO:0000313" key="11">
    <source>
        <dbReference type="EMBL" id="KAK8391187.1"/>
    </source>
</evidence>
<dbReference type="GO" id="GO:0089701">
    <property type="term" value="C:U2AF complex"/>
    <property type="evidence" value="ECO:0007669"/>
    <property type="project" value="InterPro"/>
</dbReference>
<dbReference type="AlphaFoldDB" id="A0AAW0TYE0"/>
<protein>
    <submittedName>
        <fullName evidence="11">Uncharacterized protein</fullName>
    </submittedName>
</protein>